<feature type="domain" description="Type II secretion system protein GspF" evidence="9">
    <location>
        <begin position="287"/>
        <end position="409"/>
    </location>
</feature>
<keyword evidence="4" id="KW-0997">Cell inner membrane</keyword>
<comment type="caution">
    <text evidence="10">The sequence shown here is derived from an EMBL/GenBank/DDBJ whole genome shotgun (WGS) entry which is preliminary data.</text>
</comment>
<sequence>MFSIDSLGVKVKPLQQRQLKAYRWRGSNREGKRVSGRMVAFSEIEVRSELQQQQIGSIKITPRSISLLERYTQRVTAKDITLLTRHITTMLITGMPMISILKLVSAHHQKGEMKSILNRISAKIEAGLPLSQAMRASSPHFDALYCDLVATGEQTGKLVEVFERIAIYREKSQRLKTNIIKALIYPSMVMLTAFVVCYLMLTLVIPQFESIFAGFGAQLPWLTRQVLKLSALSQKYAGMLLISVSIMLLLLNRVTKRSRRAQLMYSSLLLKIPVIGQVLRQAIIARFSRTLATGFNAGLPILCCLKTATTTAGNLYYQEALEKVCSNTASGMPVFIAMRLSNAFPEMVLQMVMIGEESGRLDDMLNKIADIYEANVEQSVDTLGKVLEPLIILFLGVTVGGLVVAMYLPIFNLMNVLG</sequence>
<dbReference type="InterPro" id="IPR018076">
    <property type="entry name" value="T2SS_GspF_dom"/>
</dbReference>
<dbReference type="Pfam" id="PF00482">
    <property type="entry name" value="T2SSF"/>
    <property type="match status" value="2"/>
</dbReference>
<comment type="similarity">
    <text evidence="2">Belongs to the GSP F family.</text>
</comment>
<keyword evidence="11" id="KW-1185">Reference proteome</keyword>
<name>E8LVN4_9VIBR</name>
<keyword evidence="3" id="KW-1003">Cell membrane</keyword>
<evidence type="ECO:0000256" key="2">
    <source>
        <dbReference type="ARBA" id="ARBA00005745"/>
    </source>
</evidence>
<feature type="transmembrane region" description="Helical" evidence="8">
    <location>
        <begin position="390"/>
        <end position="410"/>
    </location>
</feature>
<dbReference type="InterPro" id="IPR042094">
    <property type="entry name" value="T2SS_GspF_sf"/>
</dbReference>
<dbReference type="STRING" id="945543.VIBR0546_05374"/>
<comment type="subcellular location">
    <subcellularLocation>
        <location evidence="1">Cell inner membrane</location>
        <topology evidence="1">Multi-pass membrane protein</topology>
    </subcellularLocation>
</comment>
<evidence type="ECO:0000256" key="6">
    <source>
        <dbReference type="ARBA" id="ARBA00022989"/>
    </source>
</evidence>
<dbReference type="FunFam" id="1.20.81.30:FF:000001">
    <property type="entry name" value="Type II secretion system protein F"/>
    <property type="match status" value="2"/>
</dbReference>
<keyword evidence="6 8" id="KW-1133">Transmembrane helix</keyword>
<evidence type="ECO:0000256" key="5">
    <source>
        <dbReference type="ARBA" id="ARBA00022692"/>
    </source>
</evidence>
<dbReference type="PANTHER" id="PTHR30012">
    <property type="entry name" value="GENERAL SECRETION PATHWAY PROTEIN"/>
    <property type="match status" value="1"/>
</dbReference>
<protein>
    <submittedName>
        <fullName evidence="10">Type IV pilin biogenesis protein PilC</fullName>
    </submittedName>
</protein>
<dbReference type="Proteomes" id="UP000004371">
    <property type="component" value="Unassembled WGS sequence"/>
</dbReference>
<evidence type="ECO:0000256" key="7">
    <source>
        <dbReference type="ARBA" id="ARBA00023136"/>
    </source>
</evidence>
<dbReference type="Gene3D" id="1.20.81.30">
    <property type="entry name" value="Type II secretion system (T2SS), domain F"/>
    <property type="match status" value="2"/>
</dbReference>
<evidence type="ECO:0000256" key="3">
    <source>
        <dbReference type="ARBA" id="ARBA00022475"/>
    </source>
</evidence>
<dbReference type="PANTHER" id="PTHR30012:SF7">
    <property type="entry name" value="PROTEIN TRANSPORT PROTEIN HOFC HOMOLOG"/>
    <property type="match status" value="1"/>
</dbReference>
<evidence type="ECO:0000256" key="8">
    <source>
        <dbReference type="SAM" id="Phobius"/>
    </source>
</evidence>
<proteinExistence type="inferred from homology"/>
<reference evidence="10 11" key="1">
    <citation type="journal article" date="2012" name="Int. J. Syst. Evol. Microbiol.">
        <title>Vibrio caribbeanicus sp. nov., isolated from the marine sponge Scleritoderma cyanea.</title>
        <authorList>
            <person name="Hoffmann M."/>
            <person name="Monday S.R."/>
            <person name="Allard M.W."/>
            <person name="Strain E.A."/>
            <person name="Whittaker P."/>
            <person name="Naum M."/>
            <person name="McCarthy P.J."/>
            <person name="Lopez J.V."/>
            <person name="Fischer M."/>
            <person name="Brown E.W."/>
        </authorList>
    </citation>
    <scope>NUCLEOTIDE SEQUENCE [LARGE SCALE GENOMIC DNA]</scope>
    <source>
        <strain evidence="10 11">LMG 20546</strain>
    </source>
</reference>
<accession>E8LVN4</accession>
<dbReference type="GO" id="GO:0005886">
    <property type="term" value="C:plasma membrane"/>
    <property type="evidence" value="ECO:0007669"/>
    <property type="project" value="UniProtKB-SubCell"/>
</dbReference>
<dbReference type="InterPro" id="IPR003004">
    <property type="entry name" value="GspF/PilC"/>
</dbReference>
<organism evidence="10 11">
    <name type="scientific">Vibrio brasiliensis LMG 20546</name>
    <dbReference type="NCBI Taxonomy" id="945543"/>
    <lineage>
        <taxon>Bacteria</taxon>
        <taxon>Pseudomonadati</taxon>
        <taxon>Pseudomonadota</taxon>
        <taxon>Gammaproteobacteria</taxon>
        <taxon>Vibrionales</taxon>
        <taxon>Vibrionaceae</taxon>
        <taxon>Vibrio</taxon>
        <taxon>Vibrio oreintalis group</taxon>
    </lineage>
</organism>
<feature type="domain" description="Type II secretion system protein GspF" evidence="9">
    <location>
        <begin position="84"/>
        <end position="206"/>
    </location>
</feature>
<dbReference type="AlphaFoldDB" id="E8LVN4"/>
<dbReference type="EMBL" id="AEVS01000072">
    <property type="protein sequence ID" value="EGA65321.1"/>
    <property type="molecule type" value="Genomic_DNA"/>
</dbReference>
<dbReference type="GO" id="GO:0015628">
    <property type="term" value="P:protein secretion by the type II secretion system"/>
    <property type="evidence" value="ECO:0007669"/>
    <property type="project" value="TreeGrafter"/>
</dbReference>
<gene>
    <name evidence="10" type="ORF">VIBR0546_05374</name>
</gene>
<dbReference type="PRINTS" id="PR00812">
    <property type="entry name" value="BCTERIALGSPF"/>
</dbReference>
<feature type="transmembrane region" description="Helical" evidence="8">
    <location>
        <begin position="182"/>
        <end position="205"/>
    </location>
</feature>
<feature type="transmembrane region" description="Helical" evidence="8">
    <location>
        <begin position="236"/>
        <end position="254"/>
    </location>
</feature>
<evidence type="ECO:0000256" key="1">
    <source>
        <dbReference type="ARBA" id="ARBA00004429"/>
    </source>
</evidence>
<dbReference type="eggNOG" id="COG1459">
    <property type="taxonomic scope" value="Bacteria"/>
</dbReference>
<keyword evidence="7 8" id="KW-0472">Membrane</keyword>
<evidence type="ECO:0000259" key="9">
    <source>
        <dbReference type="Pfam" id="PF00482"/>
    </source>
</evidence>
<evidence type="ECO:0000313" key="11">
    <source>
        <dbReference type="Proteomes" id="UP000004371"/>
    </source>
</evidence>
<evidence type="ECO:0000313" key="10">
    <source>
        <dbReference type="EMBL" id="EGA65321.1"/>
    </source>
</evidence>
<evidence type="ECO:0000256" key="4">
    <source>
        <dbReference type="ARBA" id="ARBA00022519"/>
    </source>
</evidence>
<keyword evidence="5 8" id="KW-0812">Transmembrane</keyword>